<evidence type="ECO:0000313" key="4">
    <source>
        <dbReference type="Proteomes" id="UP000092627"/>
    </source>
</evidence>
<protein>
    <submittedName>
        <fullName evidence="3">CheW-like domain protein</fullName>
    </submittedName>
</protein>
<dbReference type="InterPro" id="IPR002545">
    <property type="entry name" value="CheW-lke_dom"/>
</dbReference>
<proteinExistence type="predicted"/>
<dbReference type="GO" id="GO:0006935">
    <property type="term" value="P:chemotaxis"/>
    <property type="evidence" value="ECO:0007669"/>
    <property type="project" value="InterPro"/>
</dbReference>
<feature type="compositionally biased region" description="Acidic residues" evidence="1">
    <location>
        <begin position="76"/>
        <end position="86"/>
    </location>
</feature>
<dbReference type="AlphaFoldDB" id="A0A1A8T127"/>
<feature type="region of interest" description="Disordered" evidence="1">
    <location>
        <begin position="170"/>
        <end position="198"/>
    </location>
</feature>
<feature type="domain" description="CheW-like" evidence="2">
    <location>
        <begin position="288"/>
        <end position="426"/>
    </location>
</feature>
<dbReference type="PROSITE" id="PS50851">
    <property type="entry name" value="CHEW"/>
    <property type="match status" value="1"/>
</dbReference>
<accession>A0A1A8T127</accession>
<keyword evidence="4" id="KW-1185">Reference proteome</keyword>
<dbReference type="PIRSF" id="PIRSF020479">
    <property type="entry name" value="UCP020479_CheW"/>
    <property type="match status" value="1"/>
</dbReference>
<dbReference type="Proteomes" id="UP000092627">
    <property type="component" value="Unassembled WGS sequence"/>
</dbReference>
<dbReference type="Pfam" id="PF01584">
    <property type="entry name" value="CheW"/>
    <property type="match status" value="1"/>
</dbReference>
<dbReference type="InterPro" id="IPR036061">
    <property type="entry name" value="CheW-like_dom_sf"/>
</dbReference>
<evidence type="ECO:0000256" key="1">
    <source>
        <dbReference type="SAM" id="MobiDB-lite"/>
    </source>
</evidence>
<feature type="compositionally biased region" description="Low complexity" evidence="1">
    <location>
        <begin position="43"/>
        <end position="54"/>
    </location>
</feature>
<feature type="compositionally biased region" description="Acidic residues" evidence="1">
    <location>
        <begin position="221"/>
        <end position="263"/>
    </location>
</feature>
<dbReference type="STRING" id="295068.MAQ5080_00121"/>
<evidence type="ECO:0000259" key="2">
    <source>
        <dbReference type="PROSITE" id="PS50851"/>
    </source>
</evidence>
<feature type="region of interest" description="Disordered" evidence="1">
    <location>
        <begin position="220"/>
        <end position="272"/>
    </location>
</feature>
<dbReference type="EMBL" id="FLOC01000001">
    <property type="protein sequence ID" value="SBS24862.1"/>
    <property type="molecule type" value="Genomic_DNA"/>
</dbReference>
<reference evidence="3 4" key="1">
    <citation type="submission" date="2016-06" db="EMBL/GenBank/DDBJ databases">
        <authorList>
            <person name="Kjaerup R.B."/>
            <person name="Dalgaard T.S."/>
            <person name="Juul-Madsen H.R."/>
        </authorList>
    </citation>
    <scope>NUCLEOTIDE SEQUENCE [LARGE SCALE GENOMIC DNA]</scope>
    <source>
        <strain evidence="3 4">CECT 5080</strain>
    </source>
</reference>
<feature type="region of interest" description="Disordered" evidence="1">
    <location>
        <begin position="1"/>
        <end position="86"/>
    </location>
</feature>
<feature type="compositionally biased region" description="Acidic residues" evidence="1">
    <location>
        <begin position="170"/>
        <end position="184"/>
    </location>
</feature>
<dbReference type="SUPFAM" id="SSF50341">
    <property type="entry name" value="CheW-like"/>
    <property type="match status" value="1"/>
</dbReference>
<dbReference type="RefSeq" id="WP_231915727.1">
    <property type="nucleotide sequence ID" value="NZ_FLOC01000001.1"/>
</dbReference>
<dbReference type="InterPro" id="IPR014506">
    <property type="entry name" value="UCP020479_CheW"/>
</dbReference>
<gene>
    <name evidence="3" type="ORF">MAQ5080_00121</name>
</gene>
<sequence length="437" mass="48045">MMKDTKTKDQALNGPQQALQSYLNELLQETNFVPEEPEEPTADADATAEQAMADVSAESVLEQDSSLDSAPLEPADTLEEEAAEADSEILHEAEFDSAFDAQIDVSETQASSAAEMDYAALDASFAEFETAIQTLQAEYSPATQADDIPTWDIEANLAAIANEAVEDYDADLAADETAEPEPEVIADSANEQPEDDDPTLDLEQAFAEVAAQEAAMLEAEMASEPEPVVDSEVSADSDPVTELEAVEPEPENEPEAEQTDIAEIESSSVPEPSKYVAKTEPLPWAKSRFECLLFYVGGLKMAVPLVELGGIYQSNDDKLTEIFGQPKWFMGMANVGEHNIRTVDTARWVMPNHYDGDLKDNFKFVIQLDRTDWGLACEKVAEAISLEPSQVKWRSDRSRRPWLAGTVIEHMCAILDVQGFIELLEDPVNGFRKHLKD</sequence>
<dbReference type="SMART" id="SM00260">
    <property type="entry name" value="CheW"/>
    <property type="match status" value="1"/>
</dbReference>
<organism evidence="3 4">
    <name type="scientific">Marinomonas aquimarina</name>
    <dbReference type="NCBI Taxonomy" id="295068"/>
    <lineage>
        <taxon>Bacteria</taxon>
        <taxon>Pseudomonadati</taxon>
        <taxon>Pseudomonadota</taxon>
        <taxon>Gammaproteobacteria</taxon>
        <taxon>Oceanospirillales</taxon>
        <taxon>Oceanospirillaceae</taxon>
        <taxon>Marinomonas</taxon>
    </lineage>
</organism>
<evidence type="ECO:0000313" key="3">
    <source>
        <dbReference type="EMBL" id="SBS24862.1"/>
    </source>
</evidence>
<dbReference type="GO" id="GO:0007165">
    <property type="term" value="P:signal transduction"/>
    <property type="evidence" value="ECO:0007669"/>
    <property type="project" value="InterPro"/>
</dbReference>
<feature type="compositionally biased region" description="Polar residues" evidence="1">
    <location>
        <begin position="13"/>
        <end position="31"/>
    </location>
</feature>
<name>A0A1A8T127_9GAMM</name>